<organism evidence="9">
    <name type="scientific">uncultured Sulfurovum sp</name>
    <dbReference type="NCBI Taxonomy" id="269237"/>
    <lineage>
        <taxon>Bacteria</taxon>
        <taxon>Pseudomonadati</taxon>
        <taxon>Campylobacterota</taxon>
        <taxon>Epsilonproteobacteria</taxon>
        <taxon>Campylobacterales</taxon>
        <taxon>Sulfurovaceae</taxon>
        <taxon>Sulfurovum</taxon>
        <taxon>environmental samples</taxon>
    </lineage>
</organism>
<keyword evidence="3" id="KW-0963">Cytoplasm</keyword>
<dbReference type="EC" id="5.2.1.8" evidence="7"/>
<name>A0A6S6UAF5_9BACT</name>
<dbReference type="AlphaFoldDB" id="A0A6S6UAF5"/>
<evidence type="ECO:0000256" key="7">
    <source>
        <dbReference type="RuleBase" id="RU003915"/>
    </source>
</evidence>
<sequence length="116" mass="13025">MSIVTMDNGIKYEDLNVGTGQKIEPNHTFLVTVHYTMWLKNGVKIESTHDRDKPFQFKLGVNQVIKGWDEGMVGMEVGGVRQLDVPSKLAYGRRGWGGVIPPNSDLLFKIEYLGSE</sequence>
<keyword evidence="5 6" id="KW-0413">Isomerase</keyword>
<dbReference type="Gene3D" id="3.10.50.40">
    <property type="match status" value="1"/>
</dbReference>
<dbReference type="EMBL" id="CACVAR010000394">
    <property type="protein sequence ID" value="CAA6825753.1"/>
    <property type="molecule type" value="Genomic_DNA"/>
</dbReference>
<evidence type="ECO:0000256" key="4">
    <source>
        <dbReference type="ARBA" id="ARBA00023110"/>
    </source>
</evidence>
<comment type="similarity">
    <text evidence="2 7">Belongs to the FKBP-type PPIase family.</text>
</comment>
<feature type="domain" description="PPIase FKBP-type" evidence="8">
    <location>
        <begin position="28"/>
        <end position="116"/>
    </location>
</feature>
<reference evidence="9" key="1">
    <citation type="submission" date="2020-01" db="EMBL/GenBank/DDBJ databases">
        <authorList>
            <person name="Meier V. D."/>
            <person name="Meier V D."/>
        </authorList>
    </citation>
    <scope>NUCLEOTIDE SEQUENCE</scope>
    <source>
        <strain evidence="9">HLG_WM_MAG_03</strain>
    </source>
</reference>
<dbReference type="Pfam" id="PF00254">
    <property type="entry name" value="FKBP_C"/>
    <property type="match status" value="1"/>
</dbReference>
<dbReference type="GO" id="GO:0003755">
    <property type="term" value="F:peptidyl-prolyl cis-trans isomerase activity"/>
    <property type="evidence" value="ECO:0007669"/>
    <property type="project" value="UniProtKB-UniRule"/>
</dbReference>
<proteinExistence type="inferred from homology"/>
<dbReference type="PANTHER" id="PTHR43811:SF19">
    <property type="entry name" value="39 KDA FK506-BINDING NUCLEAR PROTEIN"/>
    <property type="match status" value="1"/>
</dbReference>
<dbReference type="PROSITE" id="PS50059">
    <property type="entry name" value="FKBP_PPIASE"/>
    <property type="match status" value="1"/>
</dbReference>
<dbReference type="InterPro" id="IPR001179">
    <property type="entry name" value="PPIase_FKBP_dom"/>
</dbReference>
<dbReference type="SUPFAM" id="SSF54534">
    <property type="entry name" value="FKBP-like"/>
    <property type="match status" value="1"/>
</dbReference>
<dbReference type="FunFam" id="3.10.50.40:FF:000006">
    <property type="entry name" value="Peptidyl-prolyl cis-trans isomerase"/>
    <property type="match status" value="1"/>
</dbReference>
<dbReference type="InterPro" id="IPR046357">
    <property type="entry name" value="PPIase_dom_sf"/>
</dbReference>
<protein>
    <recommendedName>
        <fullName evidence="7">Peptidyl-prolyl cis-trans isomerase</fullName>
        <ecNumber evidence="7">5.2.1.8</ecNumber>
    </recommendedName>
</protein>
<evidence type="ECO:0000256" key="1">
    <source>
        <dbReference type="ARBA" id="ARBA00000971"/>
    </source>
</evidence>
<evidence type="ECO:0000313" key="9">
    <source>
        <dbReference type="EMBL" id="CAA6825753.1"/>
    </source>
</evidence>
<evidence type="ECO:0000256" key="3">
    <source>
        <dbReference type="ARBA" id="ARBA00022490"/>
    </source>
</evidence>
<gene>
    <name evidence="9" type="ORF">HELGO_WM25900</name>
</gene>
<keyword evidence="4 6" id="KW-0697">Rotamase</keyword>
<evidence type="ECO:0000256" key="6">
    <source>
        <dbReference type="PROSITE-ProRule" id="PRU00277"/>
    </source>
</evidence>
<evidence type="ECO:0000256" key="2">
    <source>
        <dbReference type="ARBA" id="ARBA00006577"/>
    </source>
</evidence>
<comment type="catalytic activity">
    <reaction evidence="1 6 7">
        <text>[protein]-peptidylproline (omega=180) = [protein]-peptidylproline (omega=0)</text>
        <dbReference type="Rhea" id="RHEA:16237"/>
        <dbReference type="Rhea" id="RHEA-COMP:10747"/>
        <dbReference type="Rhea" id="RHEA-COMP:10748"/>
        <dbReference type="ChEBI" id="CHEBI:83833"/>
        <dbReference type="ChEBI" id="CHEBI:83834"/>
        <dbReference type="EC" id="5.2.1.8"/>
    </reaction>
</comment>
<dbReference type="PANTHER" id="PTHR43811">
    <property type="entry name" value="FKBP-TYPE PEPTIDYL-PROLYL CIS-TRANS ISOMERASE FKPA"/>
    <property type="match status" value="1"/>
</dbReference>
<evidence type="ECO:0000259" key="8">
    <source>
        <dbReference type="PROSITE" id="PS50059"/>
    </source>
</evidence>
<accession>A0A6S6UAF5</accession>
<evidence type="ECO:0000256" key="5">
    <source>
        <dbReference type="ARBA" id="ARBA00023235"/>
    </source>
</evidence>